<keyword evidence="5 7" id="KW-0472">Membrane</keyword>
<protein>
    <submittedName>
        <fullName evidence="10">SusC/RagA family TonB-linked outer membrane protein</fullName>
    </submittedName>
</protein>
<keyword evidence="6 7" id="KW-0998">Cell outer membrane</keyword>
<gene>
    <name evidence="10" type="ORF">KK083_16645</name>
</gene>
<dbReference type="InterPro" id="IPR037066">
    <property type="entry name" value="Plug_dom_sf"/>
</dbReference>
<keyword evidence="4 7" id="KW-0812">Transmembrane</keyword>
<evidence type="ECO:0000256" key="7">
    <source>
        <dbReference type="PROSITE-ProRule" id="PRU01360"/>
    </source>
</evidence>
<name>A0AAP2DNV4_9BACT</name>
<dbReference type="InterPro" id="IPR023997">
    <property type="entry name" value="TonB-dep_OMP_SusC/RagA_CS"/>
</dbReference>
<comment type="caution">
    <text evidence="10">The sequence shown here is derived from an EMBL/GenBank/DDBJ whole genome shotgun (WGS) entry which is preliminary data.</text>
</comment>
<proteinExistence type="inferred from homology"/>
<dbReference type="Gene3D" id="2.170.130.10">
    <property type="entry name" value="TonB-dependent receptor, plug domain"/>
    <property type="match status" value="1"/>
</dbReference>
<dbReference type="PROSITE" id="PS52016">
    <property type="entry name" value="TONB_DEPENDENT_REC_3"/>
    <property type="match status" value="1"/>
</dbReference>
<dbReference type="InterPro" id="IPR039426">
    <property type="entry name" value="TonB-dep_rcpt-like"/>
</dbReference>
<evidence type="ECO:0000313" key="10">
    <source>
        <dbReference type="EMBL" id="MBT1698522.1"/>
    </source>
</evidence>
<keyword evidence="3 7" id="KW-1134">Transmembrane beta strand</keyword>
<accession>A0AAP2DNV4</accession>
<dbReference type="InterPro" id="IPR008969">
    <property type="entry name" value="CarboxyPept-like_regulatory"/>
</dbReference>
<dbReference type="InterPro" id="IPR023996">
    <property type="entry name" value="TonB-dep_OMP_SusC/RagA"/>
</dbReference>
<dbReference type="AlphaFoldDB" id="A0AAP2DNV4"/>
<evidence type="ECO:0000256" key="5">
    <source>
        <dbReference type="ARBA" id="ARBA00023136"/>
    </source>
</evidence>
<dbReference type="Gene3D" id="3.55.50.30">
    <property type="match status" value="1"/>
</dbReference>
<dbReference type="InterPro" id="IPR012910">
    <property type="entry name" value="Plug_dom"/>
</dbReference>
<dbReference type="GO" id="GO:0009279">
    <property type="term" value="C:cell outer membrane"/>
    <property type="evidence" value="ECO:0007669"/>
    <property type="project" value="UniProtKB-SubCell"/>
</dbReference>
<evidence type="ECO:0000256" key="2">
    <source>
        <dbReference type="ARBA" id="ARBA00022448"/>
    </source>
</evidence>
<feature type="region of interest" description="Disordered" evidence="8">
    <location>
        <begin position="310"/>
        <end position="346"/>
    </location>
</feature>
<comment type="similarity">
    <text evidence="7">Belongs to the TonB-dependent receptor family.</text>
</comment>
<keyword evidence="11" id="KW-1185">Reference proteome</keyword>
<feature type="domain" description="TonB-dependent receptor plug" evidence="9">
    <location>
        <begin position="236"/>
        <end position="373"/>
    </location>
</feature>
<evidence type="ECO:0000256" key="8">
    <source>
        <dbReference type="SAM" id="MobiDB-lite"/>
    </source>
</evidence>
<comment type="subcellular location">
    <subcellularLocation>
        <location evidence="1 7">Cell outer membrane</location>
        <topology evidence="1 7">Multi-pass membrane protein</topology>
    </subcellularLocation>
</comment>
<dbReference type="Gene3D" id="2.60.40.1120">
    <property type="entry name" value="Carboxypeptidase-like, regulatory domain"/>
    <property type="match status" value="1"/>
</dbReference>
<dbReference type="InterPro" id="IPR036942">
    <property type="entry name" value="Beta-barrel_TonB_sf"/>
</dbReference>
<evidence type="ECO:0000259" key="9">
    <source>
        <dbReference type="Pfam" id="PF07715"/>
    </source>
</evidence>
<evidence type="ECO:0000256" key="1">
    <source>
        <dbReference type="ARBA" id="ARBA00004571"/>
    </source>
</evidence>
<evidence type="ECO:0000256" key="6">
    <source>
        <dbReference type="ARBA" id="ARBA00023237"/>
    </source>
</evidence>
<dbReference type="EMBL" id="JAHESF010000015">
    <property type="protein sequence ID" value="MBT1698522.1"/>
    <property type="molecule type" value="Genomic_DNA"/>
</dbReference>
<dbReference type="Proteomes" id="UP001319200">
    <property type="component" value="Unassembled WGS sequence"/>
</dbReference>
<dbReference type="Pfam" id="PF07715">
    <property type="entry name" value="Plug"/>
    <property type="match status" value="1"/>
</dbReference>
<dbReference type="NCBIfam" id="TIGR04056">
    <property type="entry name" value="OMP_RagA_SusC"/>
    <property type="match status" value="1"/>
</dbReference>
<dbReference type="NCBIfam" id="TIGR04057">
    <property type="entry name" value="SusC_RagA_signa"/>
    <property type="match status" value="1"/>
</dbReference>
<keyword evidence="2 7" id="KW-0813">Transport</keyword>
<feature type="compositionally biased region" description="Gly residues" evidence="8">
    <location>
        <begin position="324"/>
        <end position="341"/>
    </location>
</feature>
<reference evidence="10 11" key="1">
    <citation type="submission" date="2021-05" db="EMBL/GenBank/DDBJ databases">
        <title>A Polyphasic approach of four new species of the genus Ohtaekwangia: Ohtaekwangia histidinii sp. nov., Ohtaekwangia cretensis sp. nov., Ohtaekwangia indiensis sp. nov., Ohtaekwangia reichenbachii sp. nov. from diverse environment.</title>
        <authorList>
            <person name="Octaviana S."/>
        </authorList>
    </citation>
    <scope>NUCLEOTIDE SEQUENCE [LARGE SCALE GENOMIC DNA]</scope>
    <source>
        <strain evidence="10 11">PWU4</strain>
    </source>
</reference>
<organism evidence="10 11">
    <name type="scientific">Chryseosolibacter histidini</name>
    <dbReference type="NCBI Taxonomy" id="2782349"/>
    <lineage>
        <taxon>Bacteria</taxon>
        <taxon>Pseudomonadati</taxon>
        <taxon>Bacteroidota</taxon>
        <taxon>Cytophagia</taxon>
        <taxon>Cytophagales</taxon>
        <taxon>Chryseotaleaceae</taxon>
        <taxon>Chryseosolibacter</taxon>
    </lineage>
</organism>
<evidence type="ECO:0000256" key="3">
    <source>
        <dbReference type="ARBA" id="ARBA00022452"/>
    </source>
</evidence>
<dbReference type="SUPFAM" id="SSF56935">
    <property type="entry name" value="Porins"/>
    <property type="match status" value="1"/>
</dbReference>
<sequence length="1176" mass="128865">MSQSSEVYATAHRLQPPKTLLLLKSGTLKERLKEVEKFFGVSIAYKDEWVEGKLVEIVMSGFTSAEQALDDLLEDTGLYYRKAGDHFYVIAPVKPESGQRRSQSASTGLAPLIASSSLAGELRLSTYFPSPLTLTETRTAINITGRVTDEDNQAFPGVNIIVKGTAVGSSTDADGRYAISVPDENSTLVFSFVGYATREEVVGSRTVIDVTMAPDVRALDEIVVTALGIERSTKSLGYATAKVSADELTVNRTPNLMNALQGKIAGVSISGLGTGPAGTSKIRIRGQSSISGQNNPLIVVNGVPIDNTNFGTNPNNSASDGSIGVRGGGGGNGNTSDGGDGLSSINPDDVESMTILKGAAAAALYGSRAKDGVIMITTRTKGEGRGIGVTYNLNYTNETPLDFTDYQYEYGQGENGVRPTTPNPTSGQWSFGERFQPGMTQILFDGVEVPYVPQRDIIKKFFRNGQNMTNTLSLSSGNEKGGFNLSVSNMESKGITPNNSFNRKVFNLGLAYDLSDKLNLKASANYSNEFNKNPPNVGQQDNTIPVSLYNMANSMPLDLLNEKKYNAQGNEYIYSRFMNRTNPYWTLAEQFQNIRRDRIFGNIALKYKVLPWLSVQGRVGQDYWSRDQDYNNFPTGQASRAAAPSGFVNGIYTQESRRFREVNTDVLIEGSHDFGDITLNMNAGANQMRRRSYLNSVQVTDFIIRDLYTVQNGRAKDPLYDLSERGVDSWYGSAELSYKEFLYLNGTYRKDKFSTLSPENQSIGYASVSGTYVFSETFNSKPSWLSFGKLRAAYAEVGSDTDVPPYSNVQFFSTNANLAPTPSGALQPVGQAQSISNTLYNPDLKPMRVAETEVGLELKLFNNRLNFDVAAYRKITTDQIVQAQISDASGFVDLRINSGKSRNHGIEALVNVVPVETNDFVWEFTANGAYNITKVMSLITDKPGERITVGTHIFNGELRQIVGKEMGQLAGFGFRRDDQGRQIFGTNGLPLRTQDLITFGSALPKWVGGFTNAFTYKGINFSFLIDFKLGGKMISGTNFNAVRHGLHKMTLEGREGGVVGNGVTETGEVNTVAAPVQAYWEVVRTQALIEPIVYNAGYWKLRQITLGYDLTKWLPQKFPVKAVRLSFVANNVLMLKKWVPNIDPETFGYSSDNLVGLESTGIPSTRSMGFNLNVKF</sequence>
<dbReference type="Pfam" id="PF13715">
    <property type="entry name" value="CarbopepD_reg_2"/>
    <property type="match status" value="1"/>
</dbReference>
<evidence type="ECO:0000256" key="4">
    <source>
        <dbReference type="ARBA" id="ARBA00022692"/>
    </source>
</evidence>
<dbReference type="Gene3D" id="2.40.170.20">
    <property type="entry name" value="TonB-dependent receptor, beta-barrel domain"/>
    <property type="match status" value="1"/>
</dbReference>
<dbReference type="SUPFAM" id="SSF49464">
    <property type="entry name" value="Carboxypeptidase regulatory domain-like"/>
    <property type="match status" value="1"/>
</dbReference>
<evidence type="ECO:0000313" key="11">
    <source>
        <dbReference type="Proteomes" id="UP001319200"/>
    </source>
</evidence>